<sequence length="159" mass="18053">MADAVREFREAARCVMECWTALNLAVENNGGGDNSSGKKDELINLVIDFCLSKNDLYPYEVEDLLFERMQTMFCVDIEDESEVEVAALLARLHQSCKAGDIAYAHELRQNLTKCDNAQCKGRDNIQELSESEEDTESLDVSRIRQPKTELLEDGWTRVL</sequence>
<reference evidence="3" key="1">
    <citation type="journal article" date="2014" name="BMC Genomics">
        <title>The Babesia bovis gene and promoter model: an update from full-length EST analysis.</title>
        <authorList>
            <person name="Yamagishi J."/>
            <person name="Wakaguri H."/>
            <person name="Yokoyama N."/>
            <person name="Yamashita R."/>
            <person name="Suzuki Y."/>
            <person name="Xuan X."/>
            <person name="Igarashi I."/>
        </authorList>
    </citation>
    <scope>NUCLEOTIDE SEQUENCE</scope>
    <source>
        <strain evidence="3">Texas</strain>
    </source>
</reference>
<proteinExistence type="evidence at transcript level"/>
<dbReference type="InterPro" id="IPR019398">
    <property type="entry name" value="Pre-rRNA_process_TSR2"/>
</dbReference>
<evidence type="ECO:0000313" key="3">
    <source>
        <dbReference type="EMBL" id="BAN65092.1"/>
    </source>
</evidence>
<name>S6BM35_BABBO</name>
<dbReference type="EMBL" id="AK441298">
    <property type="protein sequence ID" value="BAN65092.1"/>
    <property type="molecule type" value="mRNA"/>
</dbReference>
<dbReference type="GO" id="GO:0006364">
    <property type="term" value="P:rRNA processing"/>
    <property type="evidence" value="ECO:0007669"/>
    <property type="project" value="UniProtKB-KW"/>
</dbReference>
<dbReference type="PANTHER" id="PTHR21250">
    <property type="entry name" value="PRE-RRNA-PROCESSING PROTEIN TSR2 HOMOLOG"/>
    <property type="match status" value="1"/>
</dbReference>
<protein>
    <submittedName>
        <fullName evidence="3">Pre-rrna-processing protein tsr2 homolog</fullName>
    </submittedName>
</protein>
<accession>S6BM35</accession>
<comment type="similarity">
    <text evidence="1">Belongs to the TSR2 family.</text>
</comment>
<evidence type="ECO:0000256" key="1">
    <source>
        <dbReference type="ARBA" id="ARBA00006524"/>
    </source>
</evidence>
<dbReference type="VEuPathDB" id="PiroplasmaDB:BBOV_III003455"/>
<organism evidence="3">
    <name type="scientific">Babesia bovis</name>
    <dbReference type="NCBI Taxonomy" id="5865"/>
    <lineage>
        <taxon>Eukaryota</taxon>
        <taxon>Sar</taxon>
        <taxon>Alveolata</taxon>
        <taxon>Apicomplexa</taxon>
        <taxon>Aconoidasida</taxon>
        <taxon>Piroplasmida</taxon>
        <taxon>Babesiidae</taxon>
        <taxon>Babesia</taxon>
    </lineage>
</organism>
<keyword evidence="2" id="KW-0698">rRNA processing</keyword>
<evidence type="ECO:0000256" key="2">
    <source>
        <dbReference type="ARBA" id="ARBA00022552"/>
    </source>
</evidence>
<dbReference type="AlphaFoldDB" id="S6BM35"/>
<dbReference type="Pfam" id="PF10273">
    <property type="entry name" value="WGG"/>
    <property type="match status" value="1"/>
</dbReference>